<evidence type="ECO:0000313" key="9">
    <source>
        <dbReference type="Proteomes" id="UP000478463"/>
    </source>
</evidence>
<dbReference type="AlphaFoldDB" id="A0A6L7IPP4"/>
<feature type="transmembrane region" description="Helical" evidence="7">
    <location>
        <begin position="168"/>
        <end position="186"/>
    </location>
</feature>
<evidence type="ECO:0000256" key="2">
    <source>
        <dbReference type="ARBA" id="ARBA00022485"/>
    </source>
</evidence>
<dbReference type="InterPro" id="IPR017896">
    <property type="entry name" value="4Fe4S_Fe-S-bd"/>
</dbReference>
<dbReference type="Pfam" id="PF12801">
    <property type="entry name" value="Fer4_5"/>
    <property type="match status" value="2"/>
</dbReference>
<protein>
    <submittedName>
        <fullName evidence="8">4Fe-4S binding protein</fullName>
    </submittedName>
</protein>
<keyword evidence="2" id="KW-0004">4Fe-4S</keyword>
<name>A0A6L7IPP4_9ACTN</name>
<accession>A0A6L7IPP4</accession>
<dbReference type="InterPro" id="IPR017900">
    <property type="entry name" value="4Fe4S_Fe_S_CS"/>
</dbReference>
<dbReference type="RefSeq" id="WP_160941395.1">
    <property type="nucleotide sequence ID" value="NZ_CP063310.1"/>
</dbReference>
<keyword evidence="7" id="KW-1133">Transmembrane helix</keyword>
<keyword evidence="1" id="KW-0813">Transport</keyword>
<dbReference type="PROSITE" id="PS51257">
    <property type="entry name" value="PROKAR_LIPOPROTEIN"/>
    <property type="match status" value="1"/>
</dbReference>
<evidence type="ECO:0000256" key="3">
    <source>
        <dbReference type="ARBA" id="ARBA00022723"/>
    </source>
</evidence>
<dbReference type="EMBL" id="CP063310">
    <property type="protein sequence ID" value="QOS67933.1"/>
    <property type="molecule type" value="Genomic_DNA"/>
</dbReference>
<dbReference type="KEGG" id="egd:GS424_015750"/>
<keyword evidence="4" id="KW-0249">Electron transport</keyword>
<keyword evidence="3" id="KW-0479">Metal-binding</keyword>
<dbReference type="PROSITE" id="PS00198">
    <property type="entry name" value="4FE4S_FER_1"/>
    <property type="match status" value="1"/>
</dbReference>
<gene>
    <name evidence="8" type="ORF">GS424_015750</name>
</gene>
<keyword evidence="5" id="KW-0408">Iron</keyword>
<dbReference type="PANTHER" id="PTHR30176:SF3">
    <property type="entry name" value="FERREDOXIN-TYPE PROTEIN NAPH"/>
    <property type="match status" value="1"/>
</dbReference>
<feature type="transmembrane region" description="Helical" evidence="7">
    <location>
        <begin position="64"/>
        <end position="91"/>
    </location>
</feature>
<dbReference type="GO" id="GO:0005886">
    <property type="term" value="C:plasma membrane"/>
    <property type="evidence" value="ECO:0007669"/>
    <property type="project" value="TreeGrafter"/>
</dbReference>
<evidence type="ECO:0000256" key="6">
    <source>
        <dbReference type="ARBA" id="ARBA00023014"/>
    </source>
</evidence>
<dbReference type="Proteomes" id="UP000478463">
    <property type="component" value="Chromosome"/>
</dbReference>
<keyword evidence="6" id="KW-0411">Iron-sulfur</keyword>
<reference evidence="8 9" key="1">
    <citation type="submission" date="2020-10" db="EMBL/GenBank/DDBJ databases">
        <title>Eggerthella sp. nov., isolated from human feces.</title>
        <authorList>
            <person name="Yajun G."/>
        </authorList>
    </citation>
    <scope>NUCLEOTIDE SEQUENCE [LARGE SCALE GENOMIC DNA]</scope>
    <source>
        <strain evidence="8 9">HF-1101</strain>
    </source>
</reference>
<organism evidence="8 9">
    <name type="scientific">Eggerthella guodeyinii</name>
    <dbReference type="NCBI Taxonomy" id="2690837"/>
    <lineage>
        <taxon>Bacteria</taxon>
        <taxon>Bacillati</taxon>
        <taxon>Actinomycetota</taxon>
        <taxon>Coriobacteriia</taxon>
        <taxon>Eggerthellales</taxon>
        <taxon>Eggerthellaceae</taxon>
        <taxon>Eggerthella</taxon>
    </lineage>
</organism>
<dbReference type="PANTHER" id="PTHR30176">
    <property type="entry name" value="FERREDOXIN-TYPE PROTEIN NAPH"/>
    <property type="match status" value="1"/>
</dbReference>
<evidence type="ECO:0000256" key="1">
    <source>
        <dbReference type="ARBA" id="ARBA00022448"/>
    </source>
</evidence>
<dbReference type="PROSITE" id="PS51379">
    <property type="entry name" value="4FE4S_FER_2"/>
    <property type="match status" value="1"/>
</dbReference>
<sequence length="297" mass="31466">MKRNSNLLRTLSALAVIALACVGLALHTGTGTPSAWGVFDVAALCPLGAVEAALASKTVVPPMLIALAVGVVLVVLFGRAFCAWGCPIPLLRRIFGLKEPKRTRRPSDALDLPASQRGGAADSRNWVLGGALLSTAVFGFPVFCLICPVGLTFATLIAVWRLFQFNEVALSLLVFPAILVLEVAVLRKWCSRFCPLGALLSLVARLNRTFRPVSNEAACLRSSKGEPCHQCAEVCPEGIDLHDASVSAPLNECTKCRACADACPMHAVTFPFLATRGDRDKAAGGTAEAGEDERVLE</sequence>
<evidence type="ECO:0000256" key="5">
    <source>
        <dbReference type="ARBA" id="ARBA00023004"/>
    </source>
</evidence>
<dbReference type="GO" id="GO:0051539">
    <property type="term" value="F:4 iron, 4 sulfur cluster binding"/>
    <property type="evidence" value="ECO:0007669"/>
    <property type="project" value="UniProtKB-KW"/>
</dbReference>
<keyword evidence="7" id="KW-0472">Membrane</keyword>
<evidence type="ECO:0000256" key="4">
    <source>
        <dbReference type="ARBA" id="ARBA00022982"/>
    </source>
</evidence>
<evidence type="ECO:0000256" key="7">
    <source>
        <dbReference type="SAM" id="Phobius"/>
    </source>
</evidence>
<keyword evidence="7" id="KW-0812">Transmembrane</keyword>
<dbReference type="InterPro" id="IPR051684">
    <property type="entry name" value="Electron_Trans/Redox"/>
</dbReference>
<dbReference type="SUPFAM" id="SSF54862">
    <property type="entry name" value="4Fe-4S ferredoxins"/>
    <property type="match status" value="1"/>
</dbReference>
<evidence type="ECO:0000313" key="8">
    <source>
        <dbReference type="EMBL" id="QOS67933.1"/>
    </source>
</evidence>
<dbReference type="GO" id="GO:0046872">
    <property type="term" value="F:metal ion binding"/>
    <property type="evidence" value="ECO:0007669"/>
    <property type="project" value="UniProtKB-KW"/>
</dbReference>
<feature type="transmembrane region" description="Helical" evidence="7">
    <location>
        <begin position="132"/>
        <end position="162"/>
    </location>
</feature>
<proteinExistence type="predicted"/>